<dbReference type="CDD" id="cd08982">
    <property type="entry name" value="GH43-like"/>
    <property type="match status" value="1"/>
</dbReference>
<dbReference type="InterPro" id="IPR023296">
    <property type="entry name" value="Glyco_hydro_beta-prop_sf"/>
</dbReference>
<dbReference type="AlphaFoldDB" id="A0A3E4UKU8"/>
<evidence type="ECO:0000313" key="8">
    <source>
        <dbReference type="Proteomes" id="UP000261223"/>
    </source>
</evidence>
<feature type="chain" id="PRO_5017714591" evidence="5">
    <location>
        <begin position="23"/>
        <end position="570"/>
    </location>
</feature>
<dbReference type="SUPFAM" id="SSF49265">
    <property type="entry name" value="Fibronectin type III"/>
    <property type="match status" value="1"/>
</dbReference>
<comment type="similarity">
    <text evidence="1 4">Belongs to the glycosyl hydrolase 43 family.</text>
</comment>
<keyword evidence="5" id="KW-0732">Signal</keyword>
<dbReference type="Pfam" id="PF04616">
    <property type="entry name" value="Glyco_hydro_43"/>
    <property type="match status" value="1"/>
</dbReference>
<evidence type="ECO:0000313" key="7">
    <source>
        <dbReference type="EMBL" id="RGM10867.1"/>
    </source>
</evidence>
<dbReference type="Gene3D" id="2.115.10.20">
    <property type="entry name" value="Glycosyl hydrolase domain, family 43"/>
    <property type="match status" value="1"/>
</dbReference>
<dbReference type="RefSeq" id="WP_117742314.1">
    <property type="nucleotide sequence ID" value="NZ_QSSV01000020.1"/>
</dbReference>
<proteinExistence type="inferred from homology"/>
<reference evidence="7 8" key="1">
    <citation type="submission" date="2018-08" db="EMBL/GenBank/DDBJ databases">
        <title>A genome reference for cultivated species of the human gut microbiota.</title>
        <authorList>
            <person name="Zou Y."/>
            <person name="Xue W."/>
            <person name="Luo G."/>
        </authorList>
    </citation>
    <scope>NUCLEOTIDE SEQUENCE [LARGE SCALE GENOMIC DNA]</scope>
    <source>
        <strain evidence="7 8">TF03-6</strain>
    </source>
</reference>
<dbReference type="Gene3D" id="2.60.120.260">
    <property type="entry name" value="Galactose-binding domain-like"/>
    <property type="match status" value="1"/>
</dbReference>
<feature type="signal peptide" evidence="5">
    <location>
        <begin position="1"/>
        <end position="22"/>
    </location>
</feature>
<dbReference type="GO" id="GO:0005975">
    <property type="term" value="P:carbohydrate metabolic process"/>
    <property type="evidence" value="ECO:0007669"/>
    <property type="project" value="InterPro"/>
</dbReference>
<protein>
    <submittedName>
        <fullName evidence="7">Carbohydrate-binding protein</fullName>
    </submittedName>
</protein>
<dbReference type="PROSITE" id="PS50022">
    <property type="entry name" value="FA58C_3"/>
    <property type="match status" value="1"/>
</dbReference>
<sequence length="570" mass="64498">MNKLYVCLALLPILFSSCHSMNDTEVNATMCNPLPLNYDFTVEEGVSRRDGAHPCVVLFRDVYYLFMSNIQGYYKSDDLLHWTLVTTNLPTTGNAPAAVEMDGQLYLTFSGATGTFYRTVMPESGRWEVATNSFPYDVAEPSLFYDEGRLFLYSGSGNKVSLTGMEIDPKTFLPLTQTMPLITNCKQTNGWEVAGDYHEWKTLSSWIEGTWMTKRDSRYYLQYASSGIQYTGSNQGVYVADNPLGPFVLAAHNPFVYKPEGFTKGAGNGCLFQDRYGNDWYMGTTGVSVRHIFERRIVLHPVFFDKDSLMYAYTGFGDYPMSMPTKKINSPEELATGWMLLSYRKLVRVSSEQRKHPACCAVDESIRSWWSAETGDTGEFLSLDLGEVCEVRAIQINFADEDAQLSGGVSDTYQYHLETSTDGKKWKPVGEKSLRITDTPHDYVVLEKPLASRYLRITNVHVPAGKFSVSGFRVFGKANKPAPSMVDSWRGLRDVNDRRNATLRWNNVEDAVGYNIRYGTSPDKLYHNYIVYGDNEIIIKGLHAEWEYYFAIDSFNEGGITRGEKVEKVL</sequence>
<evidence type="ECO:0000256" key="2">
    <source>
        <dbReference type="ARBA" id="ARBA00022801"/>
    </source>
</evidence>
<evidence type="ECO:0000256" key="1">
    <source>
        <dbReference type="ARBA" id="ARBA00009865"/>
    </source>
</evidence>
<dbReference type="EMBL" id="QSSV01000020">
    <property type="protein sequence ID" value="RGM10867.1"/>
    <property type="molecule type" value="Genomic_DNA"/>
</dbReference>
<gene>
    <name evidence="7" type="ORF">DXC34_14490</name>
</gene>
<dbReference type="InterPro" id="IPR051795">
    <property type="entry name" value="Glycosyl_Hydrlase_43"/>
</dbReference>
<dbReference type="InterPro" id="IPR036116">
    <property type="entry name" value="FN3_sf"/>
</dbReference>
<dbReference type="GO" id="GO:0004553">
    <property type="term" value="F:hydrolase activity, hydrolyzing O-glycosyl compounds"/>
    <property type="evidence" value="ECO:0007669"/>
    <property type="project" value="InterPro"/>
</dbReference>
<organism evidence="7 8">
    <name type="scientific">Bacteroides stercoris</name>
    <dbReference type="NCBI Taxonomy" id="46506"/>
    <lineage>
        <taxon>Bacteria</taxon>
        <taxon>Pseudomonadati</taxon>
        <taxon>Bacteroidota</taxon>
        <taxon>Bacteroidia</taxon>
        <taxon>Bacteroidales</taxon>
        <taxon>Bacteroidaceae</taxon>
        <taxon>Bacteroides</taxon>
    </lineage>
</organism>
<dbReference type="Pfam" id="PF00754">
    <property type="entry name" value="F5_F8_type_C"/>
    <property type="match status" value="1"/>
</dbReference>
<dbReference type="InterPro" id="IPR008979">
    <property type="entry name" value="Galactose-bd-like_sf"/>
</dbReference>
<dbReference type="Gene3D" id="2.60.40.10">
    <property type="entry name" value="Immunoglobulins"/>
    <property type="match status" value="1"/>
</dbReference>
<dbReference type="InterPro" id="IPR000421">
    <property type="entry name" value="FA58C"/>
</dbReference>
<comment type="caution">
    <text evidence="7">The sequence shown here is derived from an EMBL/GenBank/DDBJ whole genome shotgun (WGS) entry which is preliminary data.</text>
</comment>
<feature type="domain" description="F5/8 type C" evidence="6">
    <location>
        <begin position="329"/>
        <end position="477"/>
    </location>
</feature>
<evidence type="ECO:0000256" key="4">
    <source>
        <dbReference type="RuleBase" id="RU361187"/>
    </source>
</evidence>
<dbReference type="PROSITE" id="PS51257">
    <property type="entry name" value="PROKAR_LIPOPROTEIN"/>
    <property type="match status" value="1"/>
</dbReference>
<evidence type="ECO:0000259" key="6">
    <source>
        <dbReference type="PROSITE" id="PS50022"/>
    </source>
</evidence>
<keyword evidence="2 4" id="KW-0378">Hydrolase</keyword>
<dbReference type="InterPro" id="IPR006710">
    <property type="entry name" value="Glyco_hydro_43"/>
</dbReference>
<dbReference type="PANTHER" id="PTHR42812">
    <property type="entry name" value="BETA-XYLOSIDASE"/>
    <property type="match status" value="1"/>
</dbReference>
<evidence type="ECO:0000256" key="3">
    <source>
        <dbReference type="ARBA" id="ARBA00023295"/>
    </source>
</evidence>
<evidence type="ECO:0000256" key="5">
    <source>
        <dbReference type="SAM" id="SignalP"/>
    </source>
</evidence>
<dbReference type="SUPFAM" id="SSF75005">
    <property type="entry name" value="Arabinanase/levansucrase/invertase"/>
    <property type="match status" value="1"/>
</dbReference>
<dbReference type="PANTHER" id="PTHR42812:SF12">
    <property type="entry name" value="BETA-XYLOSIDASE-RELATED"/>
    <property type="match status" value="1"/>
</dbReference>
<dbReference type="Proteomes" id="UP000261223">
    <property type="component" value="Unassembled WGS sequence"/>
</dbReference>
<accession>A0A3E4UKU8</accession>
<name>A0A3E4UKU8_BACSE</name>
<dbReference type="SUPFAM" id="SSF49785">
    <property type="entry name" value="Galactose-binding domain-like"/>
    <property type="match status" value="1"/>
</dbReference>
<keyword evidence="3 4" id="KW-0326">Glycosidase</keyword>
<dbReference type="InterPro" id="IPR013783">
    <property type="entry name" value="Ig-like_fold"/>
</dbReference>